<proteinExistence type="predicted"/>
<dbReference type="EMBL" id="FNBE01000008">
    <property type="protein sequence ID" value="SDF99813.1"/>
    <property type="molecule type" value="Genomic_DNA"/>
</dbReference>
<organism evidence="2 3">
    <name type="scientific">Pseudonocardia oroxyli</name>
    <dbReference type="NCBI Taxonomy" id="366584"/>
    <lineage>
        <taxon>Bacteria</taxon>
        <taxon>Bacillati</taxon>
        <taxon>Actinomycetota</taxon>
        <taxon>Actinomycetes</taxon>
        <taxon>Pseudonocardiales</taxon>
        <taxon>Pseudonocardiaceae</taxon>
        <taxon>Pseudonocardia</taxon>
    </lineage>
</organism>
<keyword evidence="2" id="KW-0808">Transferase</keyword>
<evidence type="ECO:0000256" key="1">
    <source>
        <dbReference type="SAM" id="MobiDB-lite"/>
    </source>
</evidence>
<feature type="compositionally biased region" description="Low complexity" evidence="1">
    <location>
        <begin position="383"/>
        <end position="411"/>
    </location>
</feature>
<dbReference type="STRING" id="366584.SAMN05216377_108128"/>
<keyword evidence="2" id="KW-0489">Methyltransferase</keyword>
<sequence>MNATETDTRAQPHAADGSGQPARAFDRLLRNNPTFREQLQLSVHRMGLAGTGKRLLIIGAGSGAAVQGVPEEAPGWRVVAVDESHELTRHAQSEDWPPDYWFVTATLYNLGDALARRNLPGPFDAILVAYEMRHQRNLDDTLAYLRDLLVPGAPLAVHEYSVRGNRAARRTWAATCLAYLTRIRTHGRVPGMGEYLWRSVTRFDSVTEFRERLGRARFTDIRVQTFGGRMEHVLHTFLARAPVHDDRGGPDDLGLPFTDAPAPRGPRPGPGVRGRVVLPAPRAVPEPPPEDAPRSAGRSGPVRADVDPEADPDAETPPQGLRVVPDPPAAGFSSAPGEAAGPEAGRAPEPAPVEPETDAGRPEAEAVQSRPAQPEVVQSESAQPEVVQPEVVQSRPTRPEVAQPVSEAAPVEPEPAPFRPTPAPRSPRSEVRAVAPSDPADPFELDDDEDVAPVSERPGVRESDANDPGADPVDEVPPLTDAPQQRPRLRDRFTRAPKPTRSDGAWLTRAEREDDPRS</sequence>
<dbReference type="InterPro" id="IPR029063">
    <property type="entry name" value="SAM-dependent_MTases_sf"/>
</dbReference>
<protein>
    <submittedName>
        <fullName evidence="2">Ubiquinone/menaquinone biosynthesis C-methylase UbiE</fullName>
    </submittedName>
</protein>
<feature type="region of interest" description="Disordered" evidence="1">
    <location>
        <begin position="248"/>
        <end position="518"/>
    </location>
</feature>
<dbReference type="Proteomes" id="UP000198967">
    <property type="component" value="Unassembled WGS sequence"/>
</dbReference>
<dbReference type="RefSeq" id="WP_093083907.1">
    <property type="nucleotide sequence ID" value="NZ_FNBE01000008.1"/>
</dbReference>
<feature type="compositionally biased region" description="Pro residues" evidence="1">
    <location>
        <begin position="412"/>
        <end position="425"/>
    </location>
</feature>
<dbReference type="AlphaFoldDB" id="A0A1G7QMV7"/>
<gene>
    <name evidence="2" type="ORF">SAMN05216377_108128</name>
</gene>
<dbReference type="Gene3D" id="3.40.50.150">
    <property type="entry name" value="Vaccinia Virus protein VP39"/>
    <property type="match status" value="1"/>
</dbReference>
<keyword evidence="2" id="KW-0830">Ubiquinone</keyword>
<feature type="compositionally biased region" description="Basic and acidic residues" evidence="1">
    <location>
        <begin position="1"/>
        <end position="10"/>
    </location>
</feature>
<keyword evidence="3" id="KW-1185">Reference proteome</keyword>
<reference evidence="2 3" key="1">
    <citation type="submission" date="2016-10" db="EMBL/GenBank/DDBJ databases">
        <authorList>
            <person name="de Groot N.N."/>
        </authorList>
    </citation>
    <scope>NUCLEOTIDE SEQUENCE [LARGE SCALE GENOMIC DNA]</scope>
    <source>
        <strain evidence="2 3">CGMCC 4.3143</strain>
    </source>
</reference>
<dbReference type="OrthoDB" id="4307675at2"/>
<evidence type="ECO:0000313" key="2">
    <source>
        <dbReference type="EMBL" id="SDF99813.1"/>
    </source>
</evidence>
<feature type="compositionally biased region" description="Basic and acidic residues" evidence="1">
    <location>
        <begin position="509"/>
        <end position="518"/>
    </location>
</feature>
<dbReference type="GO" id="GO:0032259">
    <property type="term" value="P:methylation"/>
    <property type="evidence" value="ECO:0007669"/>
    <property type="project" value="UniProtKB-KW"/>
</dbReference>
<feature type="compositionally biased region" description="Low complexity" evidence="1">
    <location>
        <begin position="335"/>
        <end position="348"/>
    </location>
</feature>
<feature type="compositionally biased region" description="Low complexity" evidence="1">
    <location>
        <begin position="252"/>
        <end position="262"/>
    </location>
</feature>
<name>A0A1G7QMV7_PSEOR</name>
<accession>A0A1G7QMV7</accession>
<dbReference type="SUPFAM" id="SSF53335">
    <property type="entry name" value="S-adenosyl-L-methionine-dependent methyltransferases"/>
    <property type="match status" value="1"/>
</dbReference>
<dbReference type="GO" id="GO:0008168">
    <property type="term" value="F:methyltransferase activity"/>
    <property type="evidence" value="ECO:0007669"/>
    <property type="project" value="UniProtKB-KW"/>
</dbReference>
<dbReference type="CDD" id="cd02440">
    <property type="entry name" value="AdoMet_MTases"/>
    <property type="match status" value="1"/>
</dbReference>
<evidence type="ECO:0000313" key="3">
    <source>
        <dbReference type="Proteomes" id="UP000198967"/>
    </source>
</evidence>
<feature type="compositionally biased region" description="Acidic residues" evidence="1">
    <location>
        <begin position="441"/>
        <end position="451"/>
    </location>
</feature>
<feature type="region of interest" description="Disordered" evidence="1">
    <location>
        <begin position="1"/>
        <end position="23"/>
    </location>
</feature>